<feature type="transmembrane region" description="Helical" evidence="7">
    <location>
        <begin position="265"/>
        <end position="284"/>
    </location>
</feature>
<feature type="transmembrane region" description="Helical" evidence="7">
    <location>
        <begin position="110"/>
        <end position="130"/>
    </location>
</feature>
<feature type="transmembrane region" description="Helical" evidence="7">
    <location>
        <begin position="83"/>
        <end position="101"/>
    </location>
</feature>
<dbReference type="OrthoDB" id="157184at2"/>
<dbReference type="Gene3D" id="1.10.3720.10">
    <property type="entry name" value="MetI-like"/>
    <property type="match status" value="1"/>
</dbReference>
<keyword evidence="5 7" id="KW-1133">Transmembrane helix</keyword>
<feature type="domain" description="ABC transmembrane type-1" evidence="8">
    <location>
        <begin position="75"/>
        <end position="284"/>
    </location>
</feature>
<dbReference type="PANTHER" id="PTHR43744">
    <property type="entry name" value="ABC TRANSPORTER PERMEASE PROTEIN MG189-RELATED-RELATED"/>
    <property type="match status" value="1"/>
</dbReference>
<dbReference type="Proteomes" id="UP000183410">
    <property type="component" value="Unassembled WGS sequence"/>
</dbReference>
<evidence type="ECO:0000256" key="1">
    <source>
        <dbReference type="ARBA" id="ARBA00004651"/>
    </source>
</evidence>
<dbReference type="RefSeq" id="WP_046229880.1">
    <property type="nucleotide sequence ID" value="NZ_FONN01000002.1"/>
</dbReference>
<feature type="transmembrane region" description="Helical" evidence="7">
    <location>
        <begin position="142"/>
        <end position="162"/>
    </location>
</feature>
<feature type="transmembrane region" description="Helical" evidence="7">
    <location>
        <begin position="183"/>
        <end position="205"/>
    </location>
</feature>
<reference evidence="10" key="1">
    <citation type="submission" date="2016-10" db="EMBL/GenBank/DDBJ databases">
        <authorList>
            <person name="Varghese N."/>
            <person name="Submissions S."/>
        </authorList>
    </citation>
    <scope>NUCLEOTIDE SEQUENCE [LARGE SCALE GENOMIC DNA]</scope>
    <source>
        <strain evidence="10">CGMCC 1.10223</strain>
    </source>
</reference>
<protein>
    <submittedName>
        <fullName evidence="9">Putative aldouronate transport system permease protein</fullName>
    </submittedName>
</protein>
<evidence type="ECO:0000313" key="9">
    <source>
        <dbReference type="EMBL" id="SFE34939.1"/>
    </source>
</evidence>
<gene>
    <name evidence="9" type="ORF">SAMN04487969_10273</name>
</gene>
<dbReference type="PROSITE" id="PS50928">
    <property type="entry name" value="ABC_TM1"/>
    <property type="match status" value="1"/>
</dbReference>
<dbReference type="AlphaFoldDB" id="A0A1I1ZTF2"/>
<dbReference type="InterPro" id="IPR000515">
    <property type="entry name" value="MetI-like"/>
</dbReference>
<keyword evidence="2 7" id="KW-0813">Transport</keyword>
<evidence type="ECO:0000256" key="3">
    <source>
        <dbReference type="ARBA" id="ARBA00022475"/>
    </source>
</evidence>
<dbReference type="Pfam" id="PF00528">
    <property type="entry name" value="BPD_transp_1"/>
    <property type="match status" value="1"/>
</dbReference>
<evidence type="ECO:0000313" key="10">
    <source>
        <dbReference type="Proteomes" id="UP000183410"/>
    </source>
</evidence>
<dbReference type="SUPFAM" id="SSF161098">
    <property type="entry name" value="MetI-like"/>
    <property type="match status" value="1"/>
</dbReference>
<evidence type="ECO:0000256" key="6">
    <source>
        <dbReference type="ARBA" id="ARBA00023136"/>
    </source>
</evidence>
<keyword evidence="4 7" id="KW-0812">Transmembrane</keyword>
<evidence type="ECO:0000256" key="7">
    <source>
        <dbReference type="RuleBase" id="RU363032"/>
    </source>
</evidence>
<comment type="subcellular location">
    <subcellularLocation>
        <location evidence="1 7">Cell membrane</location>
        <topology evidence="1 7">Multi-pass membrane protein</topology>
    </subcellularLocation>
</comment>
<evidence type="ECO:0000256" key="4">
    <source>
        <dbReference type="ARBA" id="ARBA00022692"/>
    </source>
</evidence>
<evidence type="ECO:0000256" key="2">
    <source>
        <dbReference type="ARBA" id="ARBA00022448"/>
    </source>
</evidence>
<name>A0A1I1ZTF2_9BACL</name>
<dbReference type="GO" id="GO:0005886">
    <property type="term" value="C:plasma membrane"/>
    <property type="evidence" value="ECO:0007669"/>
    <property type="project" value="UniProtKB-SubCell"/>
</dbReference>
<keyword evidence="10" id="KW-1185">Reference proteome</keyword>
<keyword evidence="6 7" id="KW-0472">Membrane</keyword>
<dbReference type="CDD" id="cd06261">
    <property type="entry name" value="TM_PBP2"/>
    <property type="match status" value="1"/>
</dbReference>
<dbReference type="EMBL" id="FONN01000002">
    <property type="protein sequence ID" value="SFE34939.1"/>
    <property type="molecule type" value="Genomic_DNA"/>
</dbReference>
<dbReference type="GO" id="GO:0055085">
    <property type="term" value="P:transmembrane transport"/>
    <property type="evidence" value="ECO:0007669"/>
    <property type="project" value="InterPro"/>
</dbReference>
<organism evidence="9 10">
    <name type="scientific">Paenibacillus algorifonticola</name>
    <dbReference type="NCBI Taxonomy" id="684063"/>
    <lineage>
        <taxon>Bacteria</taxon>
        <taxon>Bacillati</taxon>
        <taxon>Bacillota</taxon>
        <taxon>Bacilli</taxon>
        <taxon>Bacillales</taxon>
        <taxon>Paenibacillaceae</taxon>
        <taxon>Paenibacillus</taxon>
    </lineage>
</organism>
<evidence type="ECO:0000256" key="5">
    <source>
        <dbReference type="ARBA" id="ARBA00022989"/>
    </source>
</evidence>
<proteinExistence type="inferred from homology"/>
<feature type="transmembrane region" description="Helical" evidence="7">
    <location>
        <begin position="12"/>
        <end position="35"/>
    </location>
</feature>
<dbReference type="PANTHER" id="PTHR43744:SF9">
    <property type="entry name" value="POLYGALACTURONAN_RHAMNOGALACTURONAN TRANSPORT SYSTEM PERMEASE PROTEIN YTCP"/>
    <property type="match status" value="1"/>
</dbReference>
<evidence type="ECO:0000259" key="8">
    <source>
        <dbReference type="PROSITE" id="PS50928"/>
    </source>
</evidence>
<keyword evidence="3" id="KW-1003">Cell membrane</keyword>
<dbReference type="InterPro" id="IPR035906">
    <property type="entry name" value="MetI-like_sf"/>
</dbReference>
<accession>A0A1I1ZTF2</accession>
<sequence length="299" mass="34025">MHTQRRLGDWLFHICNYGFFTLFTLLCLFPFYYLFINTISSNDLSARGLVTLYPKMIHFDNYIQVLQLKGLAQAALVSGGRTIIGTLLTVAASAFLGYLFTKHKMWARSFWYRFVIITMYFNAGIIPWYIIMMKLNMTNNFWAYILPAVVSPFYVILVKTFVESIPDVLEESAEMDGAGYIVIFSKIIMPLITPIAATIAIFSAVSQWNSFIDTVFLMTNSKLFTLQFVLYKYLNESTSLAAIIRNSQGAVGNIDLTNKQTATSIRTTVSMIVILPILFVYPFFQRYFVKGIMIGAVKG</sequence>
<comment type="similarity">
    <text evidence="7">Belongs to the binding-protein-dependent transport system permease family.</text>
</comment>